<evidence type="ECO:0000313" key="2">
    <source>
        <dbReference type="Proteomes" id="UP000585614"/>
    </source>
</evidence>
<dbReference type="Proteomes" id="UP000585614">
    <property type="component" value="Unassembled WGS sequence"/>
</dbReference>
<comment type="caution">
    <text evidence="1">The sequence shown here is derived from an EMBL/GenBank/DDBJ whole genome shotgun (WGS) entry which is preliminary data.</text>
</comment>
<dbReference type="AlphaFoldDB" id="A0A7J7TDZ7"/>
<organism evidence="1 2">
    <name type="scientific">Rhinolophus ferrumequinum</name>
    <name type="common">Greater horseshoe bat</name>
    <dbReference type="NCBI Taxonomy" id="59479"/>
    <lineage>
        <taxon>Eukaryota</taxon>
        <taxon>Metazoa</taxon>
        <taxon>Chordata</taxon>
        <taxon>Craniata</taxon>
        <taxon>Vertebrata</taxon>
        <taxon>Euteleostomi</taxon>
        <taxon>Mammalia</taxon>
        <taxon>Eutheria</taxon>
        <taxon>Laurasiatheria</taxon>
        <taxon>Chiroptera</taxon>
        <taxon>Yinpterochiroptera</taxon>
        <taxon>Rhinolophoidea</taxon>
        <taxon>Rhinolophidae</taxon>
        <taxon>Rhinolophinae</taxon>
        <taxon>Rhinolophus</taxon>
    </lineage>
</organism>
<accession>A0A7J7TDZ7</accession>
<sequence length="134" mass="14717">MGSVLGESWAFWAGGETLAQFQVYLAFCLCRTRERETTHLTHVGGRRQGAGGVGGGWPPVKETDRAGTYTLTGDTLYRNCGYKTISDLFPILATYLLSVIQSLGKGSTKPIQKGESVWGSARKYIVHQQQRFPS</sequence>
<protein>
    <submittedName>
        <fullName evidence="1">Uncharacterized protein</fullName>
    </submittedName>
</protein>
<dbReference type="EMBL" id="JACAGC010000020">
    <property type="protein sequence ID" value="KAF6298908.1"/>
    <property type="molecule type" value="Genomic_DNA"/>
</dbReference>
<reference evidence="1 2" key="1">
    <citation type="journal article" date="2020" name="Nature">
        <title>Six reference-quality genomes reveal evolution of bat adaptations.</title>
        <authorList>
            <person name="Jebb D."/>
            <person name="Huang Z."/>
            <person name="Pippel M."/>
            <person name="Hughes G.M."/>
            <person name="Lavrichenko K."/>
            <person name="Devanna P."/>
            <person name="Winkler S."/>
            <person name="Jermiin L.S."/>
            <person name="Skirmuntt E.C."/>
            <person name="Katzourakis A."/>
            <person name="Burkitt-Gray L."/>
            <person name="Ray D.A."/>
            <person name="Sullivan K.A.M."/>
            <person name="Roscito J.G."/>
            <person name="Kirilenko B.M."/>
            <person name="Davalos L.M."/>
            <person name="Corthals A.P."/>
            <person name="Power M.L."/>
            <person name="Jones G."/>
            <person name="Ransome R.D."/>
            <person name="Dechmann D.K.N."/>
            <person name="Locatelli A.G."/>
            <person name="Puechmaille S.J."/>
            <person name="Fedrigo O."/>
            <person name="Jarvis E.D."/>
            <person name="Hiller M."/>
            <person name="Vernes S.C."/>
            <person name="Myers E.W."/>
            <person name="Teeling E.C."/>
        </authorList>
    </citation>
    <scope>NUCLEOTIDE SEQUENCE [LARGE SCALE GENOMIC DNA]</scope>
    <source>
        <strain evidence="1">MRhiFer1</strain>
        <tissue evidence="1">Lung</tissue>
    </source>
</reference>
<gene>
    <name evidence="1" type="ORF">mRhiFer1_008947</name>
</gene>
<evidence type="ECO:0000313" key="1">
    <source>
        <dbReference type="EMBL" id="KAF6298908.1"/>
    </source>
</evidence>
<proteinExistence type="predicted"/>
<name>A0A7J7TDZ7_RHIFE</name>